<proteinExistence type="predicted"/>
<name>Q22SY8_TETTS</name>
<sequence length="401" mass="46893">MELKQITTISAKTDLALYGKRTIYFNFLDENSQYIKKSDNIIDTNKMAIIMSQLEDSYLLGSVDNDDNTKIHSFLSQDGVFWINNLFNNPFSVYNFTQNQVIQDINLQNNKIAVYDNFTQNLIIYDIIKTNNELVAIKLNFTFDLTITIVDWNLVSFIWVKENVFYLQKTQNQPQTSIIIELESQVIKYYYCSNQQTLVALTSDKMVYSINVFAKTYQWLEYIFQTSQLGFFVQCEDSQIVFYYPYVKIFDLVSVERLGYFEDNLYDIGMVYNIDNYKILVGLTGSLKQVNIISIPGKQQLFLYECVGQFAKNAVYYYQEQTSLIVVDSSPTIYLFNYLTLNVTNFRIDINNIQGVLMDKNKNIAFLYSNQLILTFQFPSILSKYAVVVDDCLDLYKYNCF</sequence>
<dbReference type="InParanoid" id="Q22SY8"/>
<accession>Q22SY8</accession>
<dbReference type="GeneID" id="7832996"/>
<evidence type="ECO:0000313" key="2">
    <source>
        <dbReference type="Proteomes" id="UP000009168"/>
    </source>
</evidence>
<organism evidence="1 2">
    <name type="scientific">Tetrahymena thermophila (strain SB210)</name>
    <dbReference type="NCBI Taxonomy" id="312017"/>
    <lineage>
        <taxon>Eukaryota</taxon>
        <taxon>Sar</taxon>
        <taxon>Alveolata</taxon>
        <taxon>Ciliophora</taxon>
        <taxon>Intramacronucleata</taxon>
        <taxon>Oligohymenophorea</taxon>
        <taxon>Hymenostomatida</taxon>
        <taxon>Tetrahymenina</taxon>
        <taxon>Tetrahymenidae</taxon>
        <taxon>Tetrahymena</taxon>
    </lineage>
</organism>
<dbReference type="KEGG" id="tet:TTHERM_00810450"/>
<dbReference type="HOGENOM" id="CLU_772732_0_0_1"/>
<dbReference type="AlphaFoldDB" id="Q22SY8"/>
<dbReference type="EMBL" id="GG662841">
    <property type="protein sequence ID" value="EAR88326.2"/>
    <property type="molecule type" value="Genomic_DNA"/>
</dbReference>
<reference evidence="2" key="1">
    <citation type="journal article" date="2006" name="PLoS Biol.">
        <title>Macronuclear genome sequence of the ciliate Tetrahymena thermophila, a model eukaryote.</title>
        <authorList>
            <person name="Eisen J.A."/>
            <person name="Coyne R.S."/>
            <person name="Wu M."/>
            <person name="Wu D."/>
            <person name="Thiagarajan M."/>
            <person name="Wortman J.R."/>
            <person name="Badger J.H."/>
            <person name="Ren Q."/>
            <person name="Amedeo P."/>
            <person name="Jones K.M."/>
            <person name="Tallon L.J."/>
            <person name="Delcher A.L."/>
            <person name="Salzberg S.L."/>
            <person name="Silva J.C."/>
            <person name="Haas B.J."/>
            <person name="Majoros W.H."/>
            <person name="Farzad M."/>
            <person name="Carlton J.M."/>
            <person name="Smith R.K. Jr."/>
            <person name="Garg J."/>
            <person name="Pearlman R.E."/>
            <person name="Karrer K.M."/>
            <person name="Sun L."/>
            <person name="Manning G."/>
            <person name="Elde N.C."/>
            <person name="Turkewitz A.P."/>
            <person name="Asai D.J."/>
            <person name="Wilkes D.E."/>
            <person name="Wang Y."/>
            <person name="Cai H."/>
            <person name="Collins K."/>
            <person name="Stewart B.A."/>
            <person name="Lee S.R."/>
            <person name="Wilamowska K."/>
            <person name="Weinberg Z."/>
            <person name="Ruzzo W.L."/>
            <person name="Wloga D."/>
            <person name="Gaertig J."/>
            <person name="Frankel J."/>
            <person name="Tsao C.-C."/>
            <person name="Gorovsky M.A."/>
            <person name="Keeling P.J."/>
            <person name="Waller R.F."/>
            <person name="Patron N.J."/>
            <person name="Cherry J.M."/>
            <person name="Stover N.A."/>
            <person name="Krieger C.J."/>
            <person name="del Toro C."/>
            <person name="Ryder H.F."/>
            <person name="Williamson S.C."/>
            <person name="Barbeau R.A."/>
            <person name="Hamilton E.P."/>
            <person name="Orias E."/>
        </authorList>
    </citation>
    <scope>NUCLEOTIDE SEQUENCE [LARGE SCALE GENOMIC DNA]</scope>
    <source>
        <strain evidence="2">SB210</strain>
    </source>
</reference>
<gene>
    <name evidence="1" type="ORF">TTHERM_00810450</name>
</gene>
<evidence type="ECO:0000313" key="1">
    <source>
        <dbReference type="EMBL" id="EAR88326.2"/>
    </source>
</evidence>
<dbReference type="RefSeq" id="XP_001008571.2">
    <property type="nucleotide sequence ID" value="XM_001008571.2"/>
</dbReference>
<protein>
    <submittedName>
        <fullName evidence="1">Uncharacterized protein</fullName>
    </submittedName>
</protein>
<keyword evidence="2" id="KW-1185">Reference proteome</keyword>
<dbReference type="Proteomes" id="UP000009168">
    <property type="component" value="Unassembled WGS sequence"/>
</dbReference>